<dbReference type="InterPro" id="IPR003754">
    <property type="entry name" value="4pyrrol_synth_uPrphyn_synth"/>
</dbReference>
<proteinExistence type="predicted"/>
<dbReference type="KEGG" id="smur:BWP33_01550"/>
<keyword evidence="3" id="KW-1185">Reference proteome</keyword>
<feature type="domain" description="Tetrapyrrole biosynthesis uroporphyrinogen III synthase" evidence="1">
    <location>
        <begin position="17"/>
        <end position="224"/>
    </location>
</feature>
<dbReference type="GO" id="GO:0006782">
    <property type="term" value="P:protoporphyrinogen IX biosynthetic process"/>
    <property type="evidence" value="ECO:0007669"/>
    <property type="project" value="UniProtKB-UniPathway"/>
</dbReference>
<dbReference type="UniPathway" id="UPA00251">
    <property type="reaction ID" value="UER00320"/>
</dbReference>
<dbReference type="OrthoDB" id="9787650at2"/>
<comment type="caution">
    <text evidence="2">The sequence shown here is derived from an EMBL/GenBank/DDBJ whole genome shotgun (WGS) entry which is preliminary data.</text>
</comment>
<sequence>MPTILLIRPANRLPEDVATCRQFGWQYIPFPPLNIVPHHERIDHLPERIEESDAVFWVSPTAVEVAGLNLSGSLKPHIAVGYSTSKALREFGAAWVWYPSTGNDSEAVLELPIWEKLPIGGEILIVNGTGGRNYLAQQLVQRGYHVSNMKIYHREEQVLDWLAFKEHRPYFAWVTSAQMVNIVFKQAPISLTQTLKSLIYFTHHQRIADALRQHGVGQIRIVKNLTEALQKYSAQSID</sequence>
<evidence type="ECO:0000259" key="1">
    <source>
        <dbReference type="Pfam" id="PF02602"/>
    </source>
</evidence>
<dbReference type="Gene3D" id="3.40.50.10090">
    <property type="match status" value="2"/>
</dbReference>
<evidence type="ECO:0000313" key="2">
    <source>
        <dbReference type="EMBL" id="EFG31804.2"/>
    </source>
</evidence>
<accession>V9HDV9</accession>
<dbReference type="Proteomes" id="UP000017813">
    <property type="component" value="Unassembled WGS sequence"/>
</dbReference>
<gene>
    <name evidence="2" type="ORF">HMPREF9021_00203</name>
</gene>
<dbReference type="GO" id="GO:0004852">
    <property type="term" value="F:uroporphyrinogen-III synthase activity"/>
    <property type="evidence" value="ECO:0007669"/>
    <property type="project" value="InterPro"/>
</dbReference>
<dbReference type="STRING" id="641147.HMPREF9021_00203"/>
<protein>
    <recommendedName>
        <fullName evidence="1">Tetrapyrrole biosynthesis uroporphyrinogen III synthase domain-containing protein</fullName>
    </recommendedName>
</protein>
<reference evidence="2 3" key="2">
    <citation type="submission" date="2011-10" db="EMBL/GenBank/DDBJ databases">
        <title>The Genome Sequence of Simonsiella muelleri ATCC 29453.</title>
        <authorList>
            <consortium name="The Broad Institute Genome Sequencing Platform"/>
            <consortium name="The Broad Institute Genome Sequencing Center for Infectious Disease"/>
            <person name="Earl A."/>
            <person name="Ward D."/>
            <person name="Feldgarden M."/>
            <person name="Gevers D."/>
            <person name="Izard J."/>
            <person name="Baranova O.V."/>
            <person name="Blanton J.M."/>
            <person name="Tanner A.C."/>
            <person name="Dewhirst F."/>
            <person name="Young S.K."/>
            <person name="Zeng Q."/>
            <person name="Gargeya S."/>
            <person name="Fitzgerald M."/>
            <person name="Haas B."/>
            <person name="Abouelleil A."/>
            <person name="Alvarado L."/>
            <person name="Arachchi H.M."/>
            <person name="Berlin A."/>
            <person name="Brown A."/>
            <person name="Chapman S.B."/>
            <person name="Chen Z."/>
            <person name="Dunbar C."/>
            <person name="Freedman E."/>
            <person name="Gearin G."/>
            <person name="Goldberg J."/>
            <person name="Griggs A."/>
            <person name="Gujja S."/>
            <person name="Heiman D."/>
            <person name="Howarth C."/>
            <person name="Larson L."/>
            <person name="Lui A."/>
            <person name="MacDonald P.J.P."/>
            <person name="Montmayeur A."/>
            <person name="Murphy C."/>
            <person name="Neiman D."/>
            <person name="Pearson M."/>
            <person name="Priest M."/>
            <person name="Roberts A."/>
            <person name="Saif S."/>
            <person name="Shea T."/>
            <person name="Shenoy N."/>
            <person name="Sisk P."/>
            <person name="Stolte C."/>
            <person name="Sykes S."/>
            <person name="Wortman J."/>
            <person name="Nusbaum C."/>
            <person name="Birren B."/>
        </authorList>
    </citation>
    <scope>NUCLEOTIDE SEQUENCE [LARGE SCALE GENOMIC DNA]</scope>
    <source>
        <strain evidence="2 3">ATCC 29453</strain>
    </source>
</reference>
<name>V9HDV9_9NEIS</name>
<dbReference type="CDD" id="cd06578">
    <property type="entry name" value="HemD"/>
    <property type="match status" value="1"/>
</dbReference>
<dbReference type="EMBL" id="ADCY02000004">
    <property type="protein sequence ID" value="EFG31804.2"/>
    <property type="molecule type" value="Genomic_DNA"/>
</dbReference>
<dbReference type="Pfam" id="PF02602">
    <property type="entry name" value="HEM4"/>
    <property type="match status" value="1"/>
</dbReference>
<dbReference type="RefSeq" id="WP_002641124.1">
    <property type="nucleotide sequence ID" value="NZ_CP019448.1"/>
</dbReference>
<organism evidence="2 3">
    <name type="scientific">Simonsiella muelleri ATCC 29453</name>
    <dbReference type="NCBI Taxonomy" id="641147"/>
    <lineage>
        <taxon>Bacteria</taxon>
        <taxon>Pseudomonadati</taxon>
        <taxon>Pseudomonadota</taxon>
        <taxon>Betaproteobacteria</taxon>
        <taxon>Neisseriales</taxon>
        <taxon>Neisseriaceae</taxon>
        <taxon>Simonsiella</taxon>
    </lineage>
</organism>
<dbReference type="HOGENOM" id="CLU_011276_9_4_4"/>
<dbReference type="eggNOG" id="COG1587">
    <property type="taxonomic scope" value="Bacteria"/>
</dbReference>
<dbReference type="AlphaFoldDB" id="V9HDV9"/>
<evidence type="ECO:0000313" key="3">
    <source>
        <dbReference type="Proteomes" id="UP000017813"/>
    </source>
</evidence>
<reference evidence="2 3" key="1">
    <citation type="submission" date="2010-03" db="EMBL/GenBank/DDBJ databases">
        <authorList>
            <consortium name="The Broad Institute Genome Sequencing Platform"/>
            <person name="Ward D."/>
            <person name="Earl A."/>
            <person name="Feldgarden M."/>
            <person name="Gevers D."/>
            <person name="Young S."/>
            <person name="Zeng Q."/>
            <person name="Koehrsen M."/>
            <person name="Alvarado L."/>
            <person name="Berlin A.M."/>
            <person name="Borenstein D."/>
            <person name="Chapman S.B."/>
            <person name="Chen Z."/>
            <person name="Engels R."/>
            <person name="Freedman E."/>
            <person name="Gellesch M."/>
            <person name="Goldberg J."/>
            <person name="Griggs A."/>
            <person name="Gujja S."/>
            <person name="Heilman E.R."/>
            <person name="Heiman D.I."/>
            <person name="Hepburn T.A."/>
            <person name="Howarth C."/>
            <person name="Jen D."/>
            <person name="Larson L."/>
            <person name="Mehta T."/>
            <person name="Park D."/>
            <person name="Pearson M."/>
            <person name="Richards J."/>
            <person name="Roberts A."/>
            <person name="Saif S."/>
            <person name="Shea T.D."/>
            <person name="Shenoy N."/>
            <person name="Sisk P."/>
            <person name="Stolte C."/>
            <person name="Sykes S.N."/>
            <person name="Walk T."/>
            <person name="White J."/>
            <person name="Yandava C."/>
            <person name="Izard J."/>
            <person name="Baranova O.V."/>
            <person name="Blanton J.M."/>
            <person name="Tanner A.C."/>
            <person name="Dewhirst F."/>
            <person name="Haas B."/>
            <person name="Nusbaum C."/>
            <person name="Birren B."/>
        </authorList>
    </citation>
    <scope>NUCLEOTIDE SEQUENCE [LARGE SCALE GENOMIC DNA]</scope>
    <source>
        <strain evidence="2 3">ATCC 29453</strain>
    </source>
</reference>
<dbReference type="InterPro" id="IPR036108">
    <property type="entry name" value="4pyrrol_syn_uPrphyn_synt_sf"/>
</dbReference>
<dbReference type="SUPFAM" id="SSF69618">
    <property type="entry name" value="HemD-like"/>
    <property type="match status" value="1"/>
</dbReference>